<accession>A0A8J4PT61</accession>
<keyword evidence="5 6" id="KW-0472">Membrane</keyword>
<dbReference type="PANTHER" id="PTHR19432:SF26">
    <property type="entry name" value="MAJOR FACILITATOR SUPERFAMILY (MFS) PROFILE DOMAIN-CONTAINING PROTEIN"/>
    <property type="match status" value="1"/>
</dbReference>
<comment type="subcellular location">
    <subcellularLocation>
        <location evidence="1">Membrane</location>
        <topology evidence="1">Multi-pass membrane protein</topology>
    </subcellularLocation>
</comment>
<feature type="transmembrane region" description="Helical" evidence="6">
    <location>
        <begin position="382"/>
        <end position="405"/>
    </location>
</feature>
<keyword evidence="4 6" id="KW-1133">Transmembrane helix</keyword>
<proteinExistence type="predicted"/>
<evidence type="ECO:0000256" key="2">
    <source>
        <dbReference type="ARBA" id="ARBA00022448"/>
    </source>
</evidence>
<feature type="transmembrane region" description="Helical" evidence="6">
    <location>
        <begin position="164"/>
        <end position="183"/>
    </location>
</feature>
<keyword evidence="3 6" id="KW-0812">Transmembrane</keyword>
<evidence type="ECO:0000256" key="1">
    <source>
        <dbReference type="ARBA" id="ARBA00004141"/>
    </source>
</evidence>
<feature type="transmembrane region" description="Helical" evidence="6">
    <location>
        <begin position="124"/>
        <end position="144"/>
    </location>
</feature>
<comment type="caution">
    <text evidence="7">The sequence shown here is derived from an EMBL/GenBank/DDBJ whole genome shotgun (WGS) entry which is preliminary data.</text>
</comment>
<evidence type="ECO:0008006" key="9">
    <source>
        <dbReference type="Google" id="ProtNLM"/>
    </source>
</evidence>
<dbReference type="EMBL" id="AJWJ01000270">
    <property type="protein sequence ID" value="KAF2072545.1"/>
    <property type="molecule type" value="Genomic_DNA"/>
</dbReference>
<keyword evidence="2" id="KW-0813">Transport</keyword>
<feature type="transmembrane region" description="Helical" evidence="6">
    <location>
        <begin position="89"/>
        <end position="112"/>
    </location>
</feature>
<evidence type="ECO:0000256" key="3">
    <source>
        <dbReference type="ARBA" id="ARBA00022692"/>
    </source>
</evidence>
<feature type="transmembrane region" description="Helical" evidence="6">
    <location>
        <begin position="204"/>
        <end position="224"/>
    </location>
</feature>
<name>A0A8J4PT61_9MYCE</name>
<feature type="transmembrane region" description="Helical" evidence="6">
    <location>
        <begin position="448"/>
        <end position="469"/>
    </location>
</feature>
<feature type="transmembrane region" description="Helical" evidence="6">
    <location>
        <begin position="236"/>
        <end position="254"/>
    </location>
</feature>
<dbReference type="Gene3D" id="1.20.1250.20">
    <property type="entry name" value="MFS general substrate transporter like domains"/>
    <property type="match status" value="1"/>
</dbReference>
<feature type="transmembrane region" description="Helical" evidence="6">
    <location>
        <begin position="327"/>
        <end position="345"/>
    </location>
</feature>
<feature type="transmembrane region" description="Helical" evidence="6">
    <location>
        <begin position="357"/>
        <end position="376"/>
    </location>
</feature>
<dbReference type="InterPro" id="IPR036259">
    <property type="entry name" value="MFS_trans_sf"/>
</dbReference>
<protein>
    <recommendedName>
        <fullName evidence="9">Major facilitator superfamily (MFS) profile domain-containing protein</fullName>
    </recommendedName>
</protein>
<evidence type="ECO:0000256" key="6">
    <source>
        <dbReference type="SAM" id="Phobius"/>
    </source>
</evidence>
<evidence type="ECO:0000313" key="7">
    <source>
        <dbReference type="EMBL" id="KAF2072545.1"/>
    </source>
</evidence>
<feature type="transmembrane region" description="Helical" evidence="6">
    <location>
        <begin position="417"/>
        <end position="436"/>
    </location>
</feature>
<dbReference type="GO" id="GO:0008506">
    <property type="term" value="F:sucrose:proton symporter activity"/>
    <property type="evidence" value="ECO:0007669"/>
    <property type="project" value="TreeGrafter"/>
</dbReference>
<dbReference type="OrthoDB" id="28755at2759"/>
<sequence>MIRDEDDHIENSDGVLIENQVPRSNTIGSIQNGDNAPVQKESTASTIKYMFWVFCVCFALAGVQFVYSIQFALGTPLFKQKFKLTPSTISIIQSTAGPISGFIIQPIIGVYSDASTSRFGRRRPFILFGSLFCIVGLLSIAFSPQIGVALGDHADGEFASDHKAGLIIAIAGFWIMNLSVNIMQGPTRSLVSDIIEGDKQHLGNSMAVNTMGFASILANIIGSFFSNNSESYRDLFLIGAGFVALSVVPTLIAAKEVQQEDKGTKPKSPIDVFVKIGKGFSTMPKELAIISVVFFVSWFGFSPFMVSETDYFGTNVFPSDYSKGIQFGFYAQACFSASSFFFSFFLSKFVSIFGEKFIYSFTQLTAGACLILFLVFDHPPVWLAMLLTTVVGVNFCVFNSIPYALMVNVISKSDAGLYMGVLNSSAVVSQTISIFTSGRVEAAKNQDTAWAIAYGGLFALVGGVIAWFLPIKKKQAEKVNSNEKTPLLA</sequence>
<dbReference type="Proteomes" id="UP000695562">
    <property type="component" value="Unassembled WGS sequence"/>
</dbReference>
<evidence type="ECO:0000313" key="8">
    <source>
        <dbReference type="Proteomes" id="UP000695562"/>
    </source>
</evidence>
<feature type="transmembrane region" description="Helical" evidence="6">
    <location>
        <begin position="49"/>
        <end position="69"/>
    </location>
</feature>
<organism evidence="7 8">
    <name type="scientific">Polysphondylium violaceum</name>
    <dbReference type="NCBI Taxonomy" id="133409"/>
    <lineage>
        <taxon>Eukaryota</taxon>
        <taxon>Amoebozoa</taxon>
        <taxon>Evosea</taxon>
        <taxon>Eumycetozoa</taxon>
        <taxon>Dictyostelia</taxon>
        <taxon>Dictyosteliales</taxon>
        <taxon>Dictyosteliaceae</taxon>
        <taxon>Polysphondylium</taxon>
    </lineage>
</organism>
<dbReference type="Pfam" id="PF13347">
    <property type="entry name" value="MFS_2"/>
    <property type="match status" value="1"/>
</dbReference>
<dbReference type="PANTHER" id="PTHR19432">
    <property type="entry name" value="SUGAR TRANSPORTER"/>
    <property type="match status" value="1"/>
</dbReference>
<feature type="transmembrane region" description="Helical" evidence="6">
    <location>
        <begin position="287"/>
        <end position="307"/>
    </location>
</feature>
<dbReference type="GO" id="GO:0016020">
    <property type="term" value="C:membrane"/>
    <property type="evidence" value="ECO:0007669"/>
    <property type="project" value="UniProtKB-SubCell"/>
</dbReference>
<evidence type="ECO:0000256" key="4">
    <source>
        <dbReference type="ARBA" id="ARBA00022989"/>
    </source>
</evidence>
<gene>
    <name evidence="7" type="ORF">CYY_006142</name>
</gene>
<keyword evidence="8" id="KW-1185">Reference proteome</keyword>
<dbReference type="SUPFAM" id="SSF103473">
    <property type="entry name" value="MFS general substrate transporter"/>
    <property type="match status" value="1"/>
</dbReference>
<dbReference type="AlphaFoldDB" id="A0A8J4PT61"/>
<evidence type="ECO:0000256" key="5">
    <source>
        <dbReference type="ARBA" id="ARBA00023136"/>
    </source>
</evidence>
<reference evidence="7" key="1">
    <citation type="submission" date="2020-01" db="EMBL/GenBank/DDBJ databases">
        <title>Development of genomics and gene disruption for Polysphondylium violaceum indicates a role for the polyketide synthase stlB in stalk morphogenesis.</title>
        <authorList>
            <person name="Narita B."/>
            <person name="Kawabe Y."/>
            <person name="Kin K."/>
            <person name="Saito T."/>
            <person name="Gibbs R."/>
            <person name="Kuspa A."/>
            <person name="Muzny D."/>
            <person name="Queller D."/>
            <person name="Richards S."/>
            <person name="Strassman J."/>
            <person name="Sucgang R."/>
            <person name="Worley K."/>
            <person name="Schaap P."/>
        </authorList>
    </citation>
    <scope>NUCLEOTIDE SEQUENCE</scope>
    <source>
        <strain evidence="7">QSvi11</strain>
    </source>
</reference>